<dbReference type="CDD" id="cd00085">
    <property type="entry name" value="HNHc"/>
    <property type="match status" value="1"/>
</dbReference>
<evidence type="ECO:0000313" key="4">
    <source>
        <dbReference type="Proteomes" id="UP000004926"/>
    </source>
</evidence>
<feature type="domain" description="HNH nuclease" evidence="2">
    <location>
        <begin position="325"/>
        <end position="377"/>
    </location>
</feature>
<dbReference type="OrthoDB" id="3662871at2"/>
<dbReference type="STRING" id="882083.SacmaDRAFT_0596"/>
<evidence type="ECO:0000256" key="1">
    <source>
        <dbReference type="ARBA" id="ARBA00023450"/>
    </source>
</evidence>
<organism evidence="3 4">
    <name type="scientific">Saccharomonospora marina XMU15</name>
    <dbReference type="NCBI Taxonomy" id="882083"/>
    <lineage>
        <taxon>Bacteria</taxon>
        <taxon>Bacillati</taxon>
        <taxon>Actinomycetota</taxon>
        <taxon>Actinomycetes</taxon>
        <taxon>Pseudonocardiales</taxon>
        <taxon>Pseudonocardiaceae</taxon>
        <taxon>Saccharomonospora</taxon>
    </lineage>
</organism>
<name>H5X586_9PSEU</name>
<dbReference type="eggNOG" id="COG1403">
    <property type="taxonomic scope" value="Bacteria"/>
</dbReference>
<reference evidence="3 4" key="1">
    <citation type="journal article" date="2012" name="Stand. Genomic Sci.">
        <title>Genome sequence of the ocean sediment bacterium Saccharomonospora marina type strain (XMU15(T)).</title>
        <authorList>
            <person name="Klenk H.P."/>
            <person name="Lu M."/>
            <person name="Lucas S."/>
            <person name="Lapidus A."/>
            <person name="Copeland A."/>
            <person name="Pitluck S."/>
            <person name="Goodwin L.A."/>
            <person name="Han C."/>
            <person name="Tapia R."/>
            <person name="Brambilla E.M."/>
            <person name="Potter G."/>
            <person name="Land M."/>
            <person name="Ivanova N."/>
            <person name="Rohde M."/>
            <person name="Goker M."/>
            <person name="Detter J.C."/>
            <person name="Li W.J."/>
            <person name="Kyrpides N.C."/>
            <person name="Woyke T."/>
        </authorList>
    </citation>
    <scope>NUCLEOTIDE SEQUENCE [LARGE SCALE GENOMIC DNA]</scope>
    <source>
        <strain evidence="3 4">XMU15</strain>
    </source>
</reference>
<evidence type="ECO:0000313" key="3">
    <source>
        <dbReference type="EMBL" id="EHR48897.1"/>
    </source>
</evidence>
<dbReference type="InterPro" id="IPR003870">
    <property type="entry name" value="DUF222"/>
</dbReference>
<protein>
    <recommendedName>
        <fullName evidence="2">HNH nuclease domain-containing protein</fullName>
    </recommendedName>
</protein>
<dbReference type="SMART" id="SM00507">
    <property type="entry name" value="HNHc"/>
    <property type="match status" value="1"/>
</dbReference>
<dbReference type="GO" id="GO:0004519">
    <property type="term" value="F:endonuclease activity"/>
    <property type="evidence" value="ECO:0007669"/>
    <property type="project" value="InterPro"/>
</dbReference>
<dbReference type="Pfam" id="PF01844">
    <property type="entry name" value="HNH"/>
    <property type="match status" value="1"/>
</dbReference>
<dbReference type="InterPro" id="IPR003615">
    <property type="entry name" value="HNH_nuc"/>
</dbReference>
<sequence>MTRCCSVPEEAPAPTSLSDEELLATLRDSEVARRRLYAAQLRTLAEIDARGLAQARGYGGAGALVRELFTLSPVRARRLLAHARAVADQVSPSGAPVSALLPETARALADGRLGEDQVEAIHSAMATLPTTVSEDDRACAERILCEAALSSEPRIVARLGREIQARLYPDGTAPSEPELAQPKRWLVLRQHTSGELSGSFSLDAETASLFTTLLSPLTAPSSDERGPLGRTRQQRQGDAFAEILRLAAHSPRTPHEAGEPVTLLVSTRLTDLRNSTGHGLVDGHLELPASQIRRLACDAKAAPVVLGSRGEILDIGRASRTVPRHLRRALIHRDGGCTFPGCDRKAKWCHAHHVRSWADGGPTALDNLALLCGNHHRLVHHTEWEVRMINGRPWFIPPAHHDPDREPLRNTLHTHRVRGLGTTADETRRPRCA</sequence>
<evidence type="ECO:0000259" key="2">
    <source>
        <dbReference type="SMART" id="SM00507"/>
    </source>
</evidence>
<dbReference type="Gene3D" id="1.10.30.50">
    <property type="match status" value="1"/>
</dbReference>
<comment type="similarity">
    <text evidence="1">Belongs to the Rv1128c/1148c/1588c/1702c/1945/3466 family.</text>
</comment>
<keyword evidence="4" id="KW-1185">Reference proteome</keyword>
<proteinExistence type="inferred from homology"/>
<dbReference type="Proteomes" id="UP000004926">
    <property type="component" value="Chromosome"/>
</dbReference>
<dbReference type="AlphaFoldDB" id="H5X586"/>
<dbReference type="InterPro" id="IPR002711">
    <property type="entry name" value="HNH"/>
</dbReference>
<dbReference type="GO" id="GO:0003676">
    <property type="term" value="F:nucleic acid binding"/>
    <property type="evidence" value="ECO:0007669"/>
    <property type="project" value="InterPro"/>
</dbReference>
<dbReference type="EMBL" id="CM001439">
    <property type="protein sequence ID" value="EHR48897.1"/>
    <property type="molecule type" value="Genomic_DNA"/>
</dbReference>
<gene>
    <name evidence="3" type="ORF">SacmaDRAFT_0596</name>
</gene>
<dbReference type="HOGENOM" id="CLU_022065_5_0_11"/>
<dbReference type="RefSeq" id="WP_009152287.1">
    <property type="nucleotide sequence ID" value="NZ_CM001439.1"/>
</dbReference>
<dbReference type="GO" id="GO:0008270">
    <property type="term" value="F:zinc ion binding"/>
    <property type="evidence" value="ECO:0007669"/>
    <property type="project" value="InterPro"/>
</dbReference>
<dbReference type="Pfam" id="PF02720">
    <property type="entry name" value="DUF222"/>
    <property type="match status" value="1"/>
</dbReference>
<accession>H5X586</accession>